<dbReference type="InterPro" id="IPR024370">
    <property type="entry name" value="PBP_domain"/>
</dbReference>
<dbReference type="AlphaFoldDB" id="A0A1H6HDF7"/>
<gene>
    <name evidence="4" type="ORF">SAMN04244559_01189</name>
</gene>
<dbReference type="PANTHER" id="PTHR30570">
    <property type="entry name" value="PERIPLASMIC PHOSPHATE BINDING COMPONENT OF PHOSPHATE ABC TRANSPORTER"/>
    <property type="match status" value="1"/>
</dbReference>
<evidence type="ECO:0000313" key="5">
    <source>
        <dbReference type="Proteomes" id="UP000182983"/>
    </source>
</evidence>
<feature type="chain" id="PRO_5010332840" evidence="2">
    <location>
        <begin position="29"/>
        <end position="276"/>
    </location>
</feature>
<evidence type="ECO:0000256" key="2">
    <source>
        <dbReference type="SAM" id="SignalP"/>
    </source>
</evidence>
<dbReference type="OrthoDB" id="5506472at2"/>
<sequence length="276" mass="27879">MATDFFARLCRIAALVLLAGGAVAPAAASTTIAIGGTGSALPALRALADRFQADHPGILVDVPSSLGTNGGIRAVTAKAIDLSVSARPLTAAENAAGLHAVAWGRTPFMVVVSPKVGESAITLDGLADILTGRQSHWSNGDPITPVLRPPSDSDSTILAAASPALAAALDTAHARPGMLIAVTDQDAAAMISTAHGAIGTLTLVQKIAEGLTVKPLTLDGRTPDAAALAAGLYPLSKTYWIVVGPAPSAEAQAFLAYLTSPQAFRLLDSFGMIPPP</sequence>
<organism evidence="4 5">
    <name type="scientific">Magnetospirillum fulvum</name>
    <name type="common">Rhodospirillum fulvum</name>
    <dbReference type="NCBI Taxonomy" id="1082"/>
    <lineage>
        <taxon>Bacteria</taxon>
        <taxon>Pseudomonadati</taxon>
        <taxon>Pseudomonadota</taxon>
        <taxon>Alphaproteobacteria</taxon>
        <taxon>Rhodospirillales</taxon>
        <taxon>Rhodospirillaceae</taxon>
        <taxon>Magnetospirillum</taxon>
    </lineage>
</organism>
<dbReference type="EMBL" id="FNWO01000004">
    <property type="protein sequence ID" value="SEH32158.1"/>
    <property type="molecule type" value="Genomic_DNA"/>
</dbReference>
<dbReference type="InterPro" id="IPR050811">
    <property type="entry name" value="Phosphate_ABC_transporter"/>
</dbReference>
<dbReference type="Pfam" id="PF12849">
    <property type="entry name" value="PBP_like_2"/>
    <property type="match status" value="1"/>
</dbReference>
<evidence type="ECO:0000259" key="3">
    <source>
        <dbReference type="Pfam" id="PF12849"/>
    </source>
</evidence>
<dbReference type="Proteomes" id="UP000182983">
    <property type="component" value="Unassembled WGS sequence"/>
</dbReference>
<protein>
    <submittedName>
        <fullName evidence="4">Phosphate ABC transporter substrate-binding protein, PhoT family</fullName>
    </submittedName>
</protein>
<keyword evidence="1 2" id="KW-0732">Signal</keyword>
<name>A0A1H6HDF7_MAGFU</name>
<feature type="signal peptide" evidence="2">
    <location>
        <begin position="1"/>
        <end position="28"/>
    </location>
</feature>
<feature type="domain" description="PBP" evidence="3">
    <location>
        <begin position="24"/>
        <end position="261"/>
    </location>
</feature>
<dbReference type="SUPFAM" id="SSF53850">
    <property type="entry name" value="Periplasmic binding protein-like II"/>
    <property type="match status" value="1"/>
</dbReference>
<dbReference type="Gene3D" id="3.40.190.10">
    <property type="entry name" value="Periplasmic binding protein-like II"/>
    <property type="match status" value="2"/>
</dbReference>
<dbReference type="PANTHER" id="PTHR30570:SF1">
    <property type="entry name" value="PHOSPHATE-BINDING PROTEIN PSTS"/>
    <property type="match status" value="1"/>
</dbReference>
<evidence type="ECO:0000256" key="1">
    <source>
        <dbReference type="ARBA" id="ARBA00022729"/>
    </source>
</evidence>
<reference evidence="5" key="1">
    <citation type="submission" date="2016-10" db="EMBL/GenBank/DDBJ databases">
        <authorList>
            <person name="Varghese N."/>
            <person name="Submissions S."/>
        </authorList>
    </citation>
    <scope>NUCLEOTIDE SEQUENCE [LARGE SCALE GENOMIC DNA]</scope>
    <source>
        <strain evidence="5">DSM 13234</strain>
    </source>
</reference>
<proteinExistence type="predicted"/>
<dbReference type="RefSeq" id="WP_074766531.1">
    <property type="nucleotide sequence ID" value="NZ_FNWO01000004.1"/>
</dbReference>
<evidence type="ECO:0000313" key="4">
    <source>
        <dbReference type="EMBL" id="SEH32158.1"/>
    </source>
</evidence>
<keyword evidence="5" id="KW-1185">Reference proteome</keyword>
<accession>A0A1H6HDF7</accession>